<feature type="compositionally biased region" description="Basic and acidic residues" evidence="1">
    <location>
        <begin position="81"/>
        <end position="99"/>
    </location>
</feature>
<gene>
    <name evidence="3" type="ORF">ElyMa_003004300</name>
</gene>
<name>A0AAV4IG12_9GAST</name>
<dbReference type="Proteomes" id="UP000762676">
    <property type="component" value="Unassembled WGS sequence"/>
</dbReference>
<keyword evidence="4" id="KW-1185">Reference proteome</keyword>
<dbReference type="AlphaFoldDB" id="A0AAV4IG12"/>
<keyword evidence="2" id="KW-0472">Membrane</keyword>
<evidence type="ECO:0000313" key="4">
    <source>
        <dbReference type="Proteomes" id="UP000762676"/>
    </source>
</evidence>
<proteinExistence type="predicted"/>
<protein>
    <recommendedName>
        <fullName evidence="5">Syndecan/Neurexin domain-containing protein</fullName>
    </recommendedName>
</protein>
<sequence length="99" mass="9976">KGKPKPGNKGKPNAGKDGSSEDGVDKDGDGQDGEDGEDGSNSMAGTIAVVCILTAVAVGVAGAGVYFYKPGPNGGSTPKRTFGDSHPRDLDDEVKENVL</sequence>
<comment type="caution">
    <text evidence="3">The sequence shown here is derived from an EMBL/GenBank/DDBJ whole genome shotgun (WGS) entry which is preliminary data.</text>
</comment>
<feature type="non-terminal residue" evidence="3">
    <location>
        <position position="1"/>
    </location>
</feature>
<keyword evidence="2" id="KW-1133">Transmembrane helix</keyword>
<feature type="transmembrane region" description="Helical" evidence="2">
    <location>
        <begin position="47"/>
        <end position="68"/>
    </location>
</feature>
<evidence type="ECO:0000313" key="3">
    <source>
        <dbReference type="EMBL" id="GFS08003.1"/>
    </source>
</evidence>
<accession>A0AAV4IG12</accession>
<feature type="region of interest" description="Disordered" evidence="1">
    <location>
        <begin position="1"/>
        <end position="42"/>
    </location>
</feature>
<reference evidence="3 4" key="1">
    <citation type="journal article" date="2021" name="Elife">
        <title>Chloroplast acquisition without the gene transfer in kleptoplastic sea slugs, Plakobranchus ocellatus.</title>
        <authorList>
            <person name="Maeda T."/>
            <person name="Takahashi S."/>
            <person name="Yoshida T."/>
            <person name="Shimamura S."/>
            <person name="Takaki Y."/>
            <person name="Nagai Y."/>
            <person name="Toyoda A."/>
            <person name="Suzuki Y."/>
            <person name="Arimoto A."/>
            <person name="Ishii H."/>
            <person name="Satoh N."/>
            <person name="Nishiyama T."/>
            <person name="Hasebe M."/>
            <person name="Maruyama T."/>
            <person name="Minagawa J."/>
            <person name="Obokata J."/>
            <person name="Shigenobu S."/>
        </authorList>
    </citation>
    <scope>NUCLEOTIDE SEQUENCE [LARGE SCALE GENOMIC DNA]</scope>
</reference>
<evidence type="ECO:0000256" key="2">
    <source>
        <dbReference type="SAM" id="Phobius"/>
    </source>
</evidence>
<feature type="region of interest" description="Disordered" evidence="1">
    <location>
        <begin position="67"/>
        <end position="99"/>
    </location>
</feature>
<evidence type="ECO:0008006" key="5">
    <source>
        <dbReference type="Google" id="ProtNLM"/>
    </source>
</evidence>
<keyword evidence="2" id="KW-0812">Transmembrane</keyword>
<organism evidence="3 4">
    <name type="scientific">Elysia marginata</name>
    <dbReference type="NCBI Taxonomy" id="1093978"/>
    <lineage>
        <taxon>Eukaryota</taxon>
        <taxon>Metazoa</taxon>
        <taxon>Spiralia</taxon>
        <taxon>Lophotrochozoa</taxon>
        <taxon>Mollusca</taxon>
        <taxon>Gastropoda</taxon>
        <taxon>Heterobranchia</taxon>
        <taxon>Euthyneura</taxon>
        <taxon>Panpulmonata</taxon>
        <taxon>Sacoglossa</taxon>
        <taxon>Placobranchoidea</taxon>
        <taxon>Plakobranchidae</taxon>
        <taxon>Elysia</taxon>
    </lineage>
</organism>
<dbReference type="EMBL" id="BMAT01006184">
    <property type="protein sequence ID" value="GFS08003.1"/>
    <property type="molecule type" value="Genomic_DNA"/>
</dbReference>
<evidence type="ECO:0000256" key="1">
    <source>
        <dbReference type="SAM" id="MobiDB-lite"/>
    </source>
</evidence>